<dbReference type="CDD" id="cd03257">
    <property type="entry name" value="ABC_NikE_OppD_transporters"/>
    <property type="match status" value="1"/>
</dbReference>
<dbReference type="Pfam" id="PF08352">
    <property type="entry name" value="oligo_HPY"/>
    <property type="match status" value="1"/>
</dbReference>
<keyword evidence="4" id="KW-0547">Nucleotide-binding</keyword>
<dbReference type="SUPFAM" id="SSF52540">
    <property type="entry name" value="P-loop containing nucleoside triphosphate hydrolases"/>
    <property type="match status" value="1"/>
</dbReference>
<accession>A0A2R4MJC2</accession>
<dbReference type="GO" id="GO:0005886">
    <property type="term" value="C:plasma membrane"/>
    <property type="evidence" value="ECO:0007669"/>
    <property type="project" value="UniProtKB-SubCell"/>
</dbReference>
<evidence type="ECO:0000256" key="3">
    <source>
        <dbReference type="ARBA" id="ARBA00022448"/>
    </source>
</evidence>
<dbReference type="Pfam" id="PF00005">
    <property type="entry name" value="ABC_tran"/>
    <property type="match status" value="1"/>
</dbReference>
<dbReference type="InterPro" id="IPR027417">
    <property type="entry name" value="P-loop_NTPase"/>
</dbReference>
<dbReference type="InterPro" id="IPR050319">
    <property type="entry name" value="ABC_transp_ATP-bind"/>
</dbReference>
<name>A0A2R4MJC2_9HYPH</name>
<keyword evidence="7" id="KW-0614">Plasmid</keyword>
<evidence type="ECO:0000256" key="1">
    <source>
        <dbReference type="ARBA" id="ARBA00004417"/>
    </source>
</evidence>
<evidence type="ECO:0000256" key="5">
    <source>
        <dbReference type="ARBA" id="ARBA00022840"/>
    </source>
</evidence>
<dbReference type="EMBL" id="CP021331">
    <property type="protein sequence ID" value="AVX06064.1"/>
    <property type="molecule type" value="Genomic_DNA"/>
</dbReference>
<dbReference type="InterPro" id="IPR013563">
    <property type="entry name" value="Oligopep_ABC_C"/>
</dbReference>
<evidence type="ECO:0000313" key="7">
    <source>
        <dbReference type="EMBL" id="AVX06064.1"/>
    </source>
</evidence>
<geneLocation type="plasmid" evidence="8">
    <name>phl2708x3</name>
</geneLocation>
<gene>
    <name evidence="7" type="ORF">MXMO3_03561</name>
</gene>
<proteinExistence type="inferred from homology"/>
<dbReference type="GO" id="GO:0015833">
    <property type="term" value="P:peptide transport"/>
    <property type="evidence" value="ECO:0007669"/>
    <property type="project" value="InterPro"/>
</dbReference>
<dbReference type="PROSITE" id="PS00211">
    <property type="entry name" value="ABC_TRANSPORTER_1"/>
    <property type="match status" value="1"/>
</dbReference>
<dbReference type="PANTHER" id="PTHR43776">
    <property type="entry name" value="TRANSPORT ATP-BINDING PROTEIN"/>
    <property type="match status" value="1"/>
</dbReference>
<dbReference type="AlphaFoldDB" id="A0A2R4MJC2"/>
<dbReference type="RefSeq" id="WP_117397011.1">
    <property type="nucleotide sequence ID" value="NZ_CP021331.1"/>
</dbReference>
<dbReference type="Proteomes" id="UP000258927">
    <property type="component" value="Plasmid pHL2708X3"/>
</dbReference>
<dbReference type="KEGG" id="mmyr:MXMO3_03561"/>
<dbReference type="Gene3D" id="3.40.50.300">
    <property type="entry name" value="P-loop containing nucleotide triphosphate hydrolases"/>
    <property type="match status" value="1"/>
</dbReference>
<dbReference type="PROSITE" id="PS50893">
    <property type="entry name" value="ABC_TRANSPORTER_2"/>
    <property type="match status" value="1"/>
</dbReference>
<dbReference type="FunFam" id="3.40.50.300:FF:000016">
    <property type="entry name" value="Oligopeptide ABC transporter ATP-binding component"/>
    <property type="match status" value="1"/>
</dbReference>
<organism evidence="7 8">
    <name type="scientific">Maritalea myrionectae</name>
    <dbReference type="NCBI Taxonomy" id="454601"/>
    <lineage>
        <taxon>Bacteria</taxon>
        <taxon>Pseudomonadati</taxon>
        <taxon>Pseudomonadota</taxon>
        <taxon>Alphaproteobacteria</taxon>
        <taxon>Hyphomicrobiales</taxon>
        <taxon>Devosiaceae</taxon>
        <taxon>Maritalea</taxon>
    </lineage>
</organism>
<evidence type="ECO:0000256" key="4">
    <source>
        <dbReference type="ARBA" id="ARBA00022741"/>
    </source>
</evidence>
<protein>
    <submittedName>
        <fullName evidence="7">Teichoic-acid-transporting ATPase</fullName>
    </submittedName>
</protein>
<dbReference type="InterPro" id="IPR017871">
    <property type="entry name" value="ABC_transporter-like_CS"/>
</dbReference>
<dbReference type="NCBIfam" id="TIGR01727">
    <property type="entry name" value="oligo_HPY"/>
    <property type="match status" value="1"/>
</dbReference>
<keyword evidence="8" id="KW-1185">Reference proteome</keyword>
<dbReference type="SMART" id="SM00382">
    <property type="entry name" value="AAA"/>
    <property type="match status" value="1"/>
</dbReference>
<comment type="similarity">
    <text evidence="2">Belongs to the ABC transporter superfamily.</text>
</comment>
<evidence type="ECO:0000256" key="2">
    <source>
        <dbReference type="ARBA" id="ARBA00005417"/>
    </source>
</evidence>
<dbReference type="InterPro" id="IPR003439">
    <property type="entry name" value="ABC_transporter-like_ATP-bd"/>
</dbReference>
<evidence type="ECO:0000313" key="8">
    <source>
        <dbReference type="Proteomes" id="UP000258927"/>
    </source>
</evidence>
<feature type="domain" description="ABC transporter" evidence="6">
    <location>
        <begin position="7"/>
        <end position="266"/>
    </location>
</feature>
<dbReference type="GO" id="GO:0055085">
    <property type="term" value="P:transmembrane transport"/>
    <property type="evidence" value="ECO:0007669"/>
    <property type="project" value="UniProtKB-ARBA"/>
</dbReference>
<keyword evidence="5" id="KW-0067">ATP-binding</keyword>
<dbReference type="PANTHER" id="PTHR43776:SF7">
    <property type="entry name" value="D,D-DIPEPTIDE TRANSPORT ATP-BINDING PROTEIN DDPF-RELATED"/>
    <property type="match status" value="1"/>
</dbReference>
<dbReference type="InterPro" id="IPR003593">
    <property type="entry name" value="AAA+_ATPase"/>
</dbReference>
<comment type="subcellular location">
    <subcellularLocation>
        <location evidence="1">Cell inner membrane</location>
        <topology evidence="1">Peripheral membrane protein</topology>
    </subcellularLocation>
</comment>
<evidence type="ECO:0000259" key="6">
    <source>
        <dbReference type="PROSITE" id="PS50893"/>
    </source>
</evidence>
<keyword evidence="3" id="KW-0813">Transport</keyword>
<dbReference type="GO" id="GO:0005524">
    <property type="term" value="F:ATP binding"/>
    <property type="evidence" value="ECO:0007669"/>
    <property type="project" value="UniProtKB-KW"/>
</dbReference>
<reference evidence="7 8" key="1">
    <citation type="submission" date="2017-05" db="EMBL/GenBank/DDBJ databases">
        <title>Genome Analysis of Maritalea myrionectae HL2708#5.</title>
        <authorList>
            <consortium name="Cotde Inc.-PKNU"/>
            <person name="Jang D."/>
            <person name="Oh H.-M."/>
        </authorList>
    </citation>
    <scope>NUCLEOTIDE SEQUENCE [LARGE SCALE GENOMIC DNA]</scope>
    <source>
        <strain evidence="7 8">HL2708#5</strain>
        <plasmid evidence="8">phl2708x3</plasmid>
    </source>
</reference>
<dbReference type="GO" id="GO:0016887">
    <property type="term" value="F:ATP hydrolysis activity"/>
    <property type="evidence" value="ECO:0007669"/>
    <property type="project" value="InterPro"/>
</dbReference>
<sequence>MTETPLIEFKNISREFTRYDGIFSRLAHKLRLGKPLERLVALNNINLAVYAGETVGVVGESGCGKTTLGRIAAQLLSPTGGDILFDGSPLASLPDAEAKRVRTSIQMVFQNPYASLNPRRRIGDTIVEAALAHKIIEPKEKRSFLKAMMNQVGLAPELAHRFPHELSGGQRQRVGIARALAVDPAIVVFDEAVAALDVSIQAQILMLLQKLRRQEEFTALFISHDLNVVRHISDRVAVLYLGKIVEIAPTKTMFKSAHHPYSQALLAEAPSLDTTKKKFAAIKGELPSPLNPPSGCHFHPRCPHAQEICANKVPPIQHLSEGHLSACHLGDAIPHIDANQPK</sequence>